<proteinExistence type="predicted"/>
<protein>
    <submittedName>
        <fullName evidence="1">Uncharacterized protein</fullName>
    </submittedName>
</protein>
<dbReference type="AlphaFoldDB" id="A0A0E9SBJ9"/>
<reference evidence="1" key="2">
    <citation type="journal article" date="2015" name="Fish Shellfish Immunol.">
        <title>Early steps in the European eel (Anguilla anguilla)-Vibrio vulnificus interaction in the gills: Role of the RtxA13 toxin.</title>
        <authorList>
            <person name="Callol A."/>
            <person name="Pajuelo D."/>
            <person name="Ebbesson L."/>
            <person name="Teles M."/>
            <person name="MacKenzie S."/>
            <person name="Amaro C."/>
        </authorList>
    </citation>
    <scope>NUCLEOTIDE SEQUENCE</scope>
</reference>
<evidence type="ECO:0000313" key="1">
    <source>
        <dbReference type="EMBL" id="JAH38744.1"/>
    </source>
</evidence>
<sequence length="51" mass="5791">MNLSQLSMSPYPHIELSQRLVSPYPTYGVFTVISESILDSAGLRNQFRRCS</sequence>
<accession>A0A0E9SBJ9</accession>
<dbReference type="EMBL" id="GBXM01069833">
    <property type="protein sequence ID" value="JAH38744.1"/>
    <property type="molecule type" value="Transcribed_RNA"/>
</dbReference>
<reference evidence="1" key="1">
    <citation type="submission" date="2014-11" db="EMBL/GenBank/DDBJ databases">
        <authorList>
            <person name="Amaro Gonzalez C."/>
        </authorList>
    </citation>
    <scope>NUCLEOTIDE SEQUENCE</scope>
</reference>
<organism evidence="1">
    <name type="scientific">Anguilla anguilla</name>
    <name type="common">European freshwater eel</name>
    <name type="synonym">Muraena anguilla</name>
    <dbReference type="NCBI Taxonomy" id="7936"/>
    <lineage>
        <taxon>Eukaryota</taxon>
        <taxon>Metazoa</taxon>
        <taxon>Chordata</taxon>
        <taxon>Craniata</taxon>
        <taxon>Vertebrata</taxon>
        <taxon>Euteleostomi</taxon>
        <taxon>Actinopterygii</taxon>
        <taxon>Neopterygii</taxon>
        <taxon>Teleostei</taxon>
        <taxon>Anguilliformes</taxon>
        <taxon>Anguillidae</taxon>
        <taxon>Anguilla</taxon>
    </lineage>
</organism>
<name>A0A0E9SBJ9_ANGAN</name>